<dbReference type="InterPro" id="IPR010488">
    <property type="entry name" value="Zeta_toxin_domain"/>
</dbReference>
<keyword evidence="10" id="KW-1185">Reference proteome</keyword>
<evidence type="ECO:0000313" key="9">
    <source>
        <dbReference type="EMBL" id="MDX3037429.1"/>
    </source>
</evidence>
<organism evidence="9 10">
    <name type="scientific">Streptomyces caniscabiei</name>
    <dbReference type="NCBI Taxonomy" id="2746961"/>
    <lineage>
        <taxon>Bacteria</taxon>
        <taxon>Bacillati</taxon>
        <taxon>Actinomycetota</taxon>
        <taxon>Actinomycetes</taxon>
        <taxon>Kitasatosporales</taxon>
        <taxon>Streptomycetaceae</taxon>
        <taxon>Streptomyces</taxon>
    </lineage>
</organism>
<gene>
    <name evidence="9" type="ORF">PV383_09620</name>
</gene>
<evidence type="ECO:0000256" key="5">
    <source>
        <dbReference type="ARBA" id="ARBA00032897"/>
    </source>
</evidence>
<reference evidence="9 10" key="1">
    <citation type="journal article" date="2023" name="Microb. Genom.">
        <title>Mesoterricola silvestris gen. nov., sp. nov., Mesoterricola sediminis sp. nov., Geothrix oryzae sp. nov., Geothrix edaphica sp. nov., Geothrix rubra sp. nov., and Geothrix limicola sp. nov., six novel members of Acidobacteriota isolated from soils.</title>
        <authorList>
            <person name="Weisberg A.J."/>
            <person name="Pearce E."/>
            <person name="Kramer C.G."/>
            <person name="Chang J.H."/>
            <person name="Clarke C.R."/>
        </authorList>
    </citation>
    <scope>NUCLEOTIDE SEQUENCE [LARGE SCALE GENOMIC DNA]</scope>
    <source>
        <strain evidence="9 10">NE20-4-1</strain>
    </source>
</reference>
<dbReference type="Gene3D" id="3.40.50.300">
    <property type="entry name" value="P-loop containing nucleotide triphosphate hydrolases"/>
    <property type="match status" value="1"/>
</dbReference>
<sequence>MIDPAEVERHRLSDAENRRIFRERIVPDLLAGRVGQETPTVVFLVGQPGAGKSRVTEMVAGALNRHGGFADVDSDLYKPYHPAYARLMAEDDTLMAAYTRADGRAWMAQAEAYVREHGLHAIIQETSQNAAAVEEKMRAYRDSGARVEALFMGVPQAMSNQGIVNRYFEQLADRGQGRLTVQSNADESYAGILQLADRVDRGALADLASVYRRGESKPRYSNSLDGTGTWAGPPELRRALATERERPWTAAESDSFVSTQLRLRESARALGPEWPDRLTRIEDQARPLLTPTAAGQLPSTAPTAPSTAPPTPPRPPQPTATSPTASPSTSASPSPSPSAAAARSRSTPRSGGPATPGQAQPPGQGHRPASGRVVSPSQGPPGPDPNRRGR</sequence>
<accession>A0ABU4MLU0</accession>
<feature type="compositionally biased region" description="Low complexity" evidence="7">
    <location>
        <begin position="319"/>
        <end position="368"/>
    </location>
</feature>
<proteinExistence type="inferred from homology"/>
<evidence type="ECO:0000256" key="4">
    <source>
        <dbReference type="ARBA" id="ARBA00022840"/>
    </source>
</evidence>
<dbReference type="SUPFAM" id="SSF52540">
    <property type="entry name" value="P-loop containing nucleoside triphosphate hydrolases"/>
    <property type="match status" value="1"/>
</dbReference>
<comment type="caution">
    <text evidence="9">The sequence shown here is derived from an EMBL/GenBank/DDBJ whole genome shotgun (WGS) entry which is preliminary data.</text>
</comment>
<keyword evidence="3" id="KW-0547">Nucleotide-binding</keyword>
<dbReference type="RefSeq" id="WP_256255244.1">
    <property type="nucleotide sequence ID" value="NZ_JABXWF010000001.1"/>
</dbReference>
<evidence type="ECO:0000313" key="10">
    <source>
        <dbReference type="Proteomes" id="UP001282474"/>
    </source>
</evidence>
<evidence type="ECO:0000256" key="1">
    <source>
        <dbReference type="ARBA" id="ARBA00009104"/>
    </source>
</evidence>
<evidence type="ECO:0000259" key="8">
    <source>
        <dbReference type="Pfam" id="PF06414"/>
    </source>
</evidence>
<dbReference type="Pfam" id="PF06414">
    <property type="entry name" value="Zeta_toxin"/>
    <property type="match status" value="1"/>
</dbReference>
<comment type="similarity">
    <text evidence="1">Belongs to the zeta toxin family.</text>
</comment>
<keyword evidence="4" id="KW-0067">ATP-binding</keyword>
<feature type="domain" description="Zeta toxin" evidence="8">
    <location>
        <begin position="36"/>
        <end position="223"/>
    </location>
</feature>
<dbReference type="EMBL" id="JARAWJ010000005">
    <property type="protein sequence ID" value="MDX3037429.1"/>
    <property type="molecule type" value="Genomic_DNA"/>
</dbReference>
<evidence type="ECO:0000256" key="7">
    <source>
        <dbReference type="SAM" id="MobiDB-lite"/>
    </source>
</evidence>
<protein>
    <recommendedName>
        <fullName evidence="5">UDP-N-acetylglucosamine kinase</fullName>
        <ecNumber evidence="2">2.7.1.176</ecNumber>
    </recommendedName>
    <alternativeName>
        <fullName evidence="5">UDP-N-acetylglucosamine kinase</fullName>
    </alternativeName>
</protein>
<dbReference type="EC" id="2.7.1.176" evidence="2"/>
<feature type="compositionally biased region" description="Pro residues" evidence="7">
    <location>
        <begin position="307"/>
        <end position="318"/>
    </location>
</feature>
<name>A0ABU4MLU0_9ACTN</name>
<feature type="region of interest" description="Disordered" evidence="7">
    <location>
        <begin position="291"/>
        <end position="390"/>
    </location>
</feature>
<dbReference type="InterPro" id="IPR027417">
    <property type="entry name" value="P-loop_NTPase"/>
</dbReference>
<evidence type="ECO:0000256" key="3">
    <source>
        <dbReference type="ARBA" id="ARBA00022741"/>
    </source>
</evidence>
<evidence type="ECO:0000256" key="2">
    <source>
        <dbReference type="ARBA" id="ARBA00011963"/>
    </source>
</evidence>
<comment type="catalytic activity">
    <reaction evidence="6">
        <text>UDP-N-acetyl-alpha-D-glucosamine + ATP = UDP-N-acetyl-alpha-D-glucosamine 3'-phosphate + ADP + H(+)</text>
        <dbReference type="Rhea" id="RHEA:32671"/>
        <dbReference type="ChEBI" id="CHEBI:15378"/>
        <dbReference type="ChEBI" id="CHEBI:30616"/>
        <dbReference type="ChEBI" id="CHEBI:57705"/>
        <dbReference type="ChEBI" id="CHEBI:64353"/>
        <dbReference type="ChEBI" id="CHEBI:456216"/>
        <dbReference type="EC" id="2.7.1.176"/>
    </reaction>
</comment>
<dbReference type="Proteomes" id="UP001282474">
    <property type="component" value="Unassembled WGS sequence"/>
</dbReference>
<evidence type="ECO:0000256" key="6">
    <source>
        <dbReference type="ARBA" id="ARBA00048178"/>
    </source>
</evidence>